<dbReference type="GO" id="GO:0030314">
    <property type="term" value="C:junctional membrane complex"/>
    <property type="evidence" value="ECO:0007669"/>
    <property type="project" value="InterPro"/>
</dbReference>
<protein>
    <submittedName>
        <fullName evidence="11">Putative junctophilin-1</fullName>
    </submittedName>
</protein>
<reference evidence="11 12" key="1">
    <citation type="journal article" date="2017" name="PLoS Biol.">
        <title>The sea cucumber genome provides insights into morphological evolution and visceral regeneration.</title>
        <authorList>
            <person name="Zhang X."/>
            <person name="Sun L."/>
            <person name="Yuan J."/>
            <person name="Sun Y."/>
            <person name="Gao Y."/>
            <person name="Zhang L."/>
            <person name="Li S."/>
            <person name="Dai H."/>
            <person name="Hamel J.F."/>
            <person name="Liu C."/>
            <person name="Yu Y."/>
            <person name="Liu S."/>
            <person name="Lin W."/>
            <person name="Guo K."/>
            <person name="Jin S."/>
            <person name="Xu P."/>
            <person name="Storey K.B."/>
            <person name="Huan P."/>
            <person name="Zhang T."/>
            <person name="Zhou Y."/>
            <person name="Zhang J."/>
            <person name="Lin C."/>
            <person name="Li X."/>
            <person name="Xing L."/>
            <person name="Huo D."/>
            <person name="Sun M."/>
            <person name="Wang L."/>
            <person name="Mercier A."/>
            <person name="Li F."/>
            <person name="Yang H."/>
            <person name="Xiang J."/>
        </authorList>
    </citation>
    <scope>NUCLEOTIDE SEQUENCE [LARGE SCALE GENOMIC DNA]</scope>
    <source>
        <strain evidence="11">Shaxun</strain>
        <tissue evidence="11">Muscle</tissue>
    </source>
</reference>
<evidence type="ECO:0000256" key="3">
    <source>
        <dbReference type="ARBA" id="ARBA00004236"/>
    </source>
</evidence>
<evidence type="ECO:0000256" key="10">
    <source>
        <dbReference type="ARBA" id="ARBA00023136"/>
    </source>
</evidence>
<keyword evidence="12" id="KW-1185">Reference proteome</keyword>
<evidence type="ECO:0000256" key="8">
    <source>
        <dbReference type="ARBA" id="ARBA00022824"/>
    </source>
</evidence>
<dbReference type="Proteomes" id="UP000230750">
    <property type="component" value="Unassembled WGS sequence"/>
</dbReference>
<dbReference type="Gene3D" id="2.20.110.10">
    <property type="entry name" value="Histone H3 K4-specific methyltransferase SET7/9 N-terminal domain"/>
    <property type="match status" value="2"/>
</dbReference>
<dbReference type="SMART" id="SM00698">
    <property type="entry name" value="MORN"/>
    <property type="match status" value="4"/>
</dbReference>
<dbReference type="InterPro" id="IPR017191">
    <property type="entry name" value="Junctophilin"/>
</dbReference>
<evidence type="ECO:0000256" key="7">
    <source>
        <dbReference type="ARBA" id="ARBA00022737"/>
    </source>
</evidence>
<keyword evidence="5" id="KW-1003">Cell membrane</keyword>
<keyword evidence="7" id="KW-0677">Repeat</keyword>
<dbReference type="SUPFAM" id="SSF82185">
    <property type="entry name" value="Histone H3 K4-specific methyltransferase SET7/9 N-terminal domain"/>
    <property type="match status" value="1"/>
</dbReference>
<keyword evidence="9" id="KW-1133">Transmembrane helix</keyword>
<dbReference type="AlphaFoldDB" id="A0A2G8LCR2"/>
<evidence type="ECO:0000256" key="4">
    <source>
        <dbReference type="ARBA" id="ARBA00008599"/>
    </source>
</evidence>
<evidence type="ECO:0000313" key="11">
    <source>
        <dbReference type="EMBL" id="PIK58058.1"/>
    </source>
</evidence>
<sequence length="162" mass="17716">MIRANPSSMNGGRFDFSDGGSYCGGWEEGKAHGYGVCTGPNGKGEYSGAWHFGFELLGVYMWPNGSTYEGMWKNGMRHGLGVESKGRWIYRGEWASGFKGKYGVIQSQSSGARYEGMWSSGLQDGYGVETYADGDHSAKFSNVHPSLKGFYKTDMAIKVILV</sequence>
<dbReference type="InterPro" id="IPR003409">
    <property type="entry name" value="MORN"/>
</dbReference>
<proteinExistence type="inferred from homology"/>
<evidence type="ECO:0000256" key="2">
    <source>
        <dbReference type="ARBA" id="ARBA00004184"/>
    </source>
</evidence>
<organism evidence="11 12">
    <name type="scientific">Stichopus japonicus</name>
    <name type="common">Sea cucumber</name>
    <dbReference type="NCBI Taxonomy" id="307972"/>
    <lineage>
        <taxon>Eukaryota</taxon>
        <taxon>Metazoa</taxon>
        <taxon>Echinodermata</taxon>
        <taxon>Eleutherozoa</taxon>
        <taxon>Echinozoa</taxon>
        <taxon>Holothuroidea</taxon>
        <taxon>Aspidochirotacea</taxon>
        <taxon>Aspidochirotida</taxon>
        <taxon>Stichopodidae</taxon>
        <taxon>Apostichopus</taxon>
    </lineage>
</organism>
<keyword evidence="8" id="KW-0256">Endoplasmic reticulum</keyword>
<evidence type="ECO:0000256" key="1">
    <source>
        <dbReference type="ARBA" id="ARBA00004163"/>
    </source>
</evidence>
<evidence type="ECO:0000256" key="5">
    <source>
        <dbReference type="ARBA" id="ARBA00022475"/>
    </source>
</evidence>
<keyword evidence="10" id="KW-0472">Membrane</keyword>
<comment type="similarity">
    <text evidence="4">Belongs to the junctophilin family.</text>
</comment>
<dbReference type="GO" id="GO:0005789">
    <property type="term" value="C:endoplasmic reticulum membrane"/>
    <property type="evidence" value="ECO:0007669"/>
    <property type="project" value="UniProtKB-SubCell"/>
</dbReference>
<dbReference type="PANTHER" id="PTHR23085">
    <property type="entry name" value="GH28348P"/>
    <property type="match status" value="1"/>
</dbReference>
<dbReference type="EMBL" id="MRZV01000124">
    <property type="protein sequence ID" value="PIK58058.1"/>
    <property type="molecule type" value="Genomic_DNA"/>
</dbReference>
<name>A0A2G8LCR2_STIJA</name>
<keyword evidence="6" id="KW-0812">Transmembrane</keyword>
<comment type="caution">
    <text evidence="11">The sequence shown here is derived from an EMBL/GenBank/DDBJ whole genome shotgun (WGS) entry which is preliminary data.</text>
</comment>
<accession>A0A2G8LCR2</accession>
<dbReference type="Pfam" id="PF02493">
    <property type="entry name" value="MORN"/>
    <property type="match status" value="4"/>
</dbReference>
<gene>
    <name evidence="11" type="ORF">BSL78_05037</name>
</gene>
<evidence type="ECO:0000313" key="12">
    <source>
        <dbReference type="Proteomes" id="UP000230750"/>
    </source>
</evidence>
<evidence type="ECO:0000256" key="9">
    <source>
        <dbReference type="ARBA" id="ARBA00022989"/>
    </source>
</evidence>
<evidence type="ECO:0000256" key="6">
    <source>
        <dbReference type="ARBA" id="ARBA00022692"/>
    </source>
</evidence>
<dbReference type="GO" id="GO:0005886">
    <property type="term" value="C:plasma membrane"/>
    <property type="evidence" value="ECO:0007669"/>
    <property type="project" value="UniProtKB-SubCell"/>
</dbReference>
<dbReference type="PANTHER" id="PTHR23085:SF16">
    <property type="entry name" value="GH28348P"/>
    <property type="match status" value="1"/>
</dbReference>
<dbReference type="STRING" id="307972.A0A2G8LCR2"/>
<comment type="subcellular location">
    <subcellularLocation>
        <location evidence="3">Cell membrane</location>
    </subcellularLocation>
    <subcellularLocation>
        <location evidence="2">Endomembrane system</location>
        <topology evidence="2">Peripheral membrane protein</topology>
    </subcellularLocation>
    <subcellularLocation>
        <location evidence="1">Endoplasmic reticulum membrane</location>
        <topology evidence="1">Single-pass type IV membrane protein</topology>
    </subcellularLocation>
</comment>
<dbReference type="OrthoDB" id="284854at2759"/>